<dbReference type="PANTHER" id="PTHR31814">
    <property type="match status" value="1"/>
</dbReference>
<dbReference type="SUPFAM" id="SSF55060">
    <property type="entry name" value="GHMP Kinase, C-terminal domain"/>
    <property type="match status" value="1"/>
</dbReference>
<keyword evidence="10" id="KW-0756">Sterol biosynthesis</keyword>
<dbReference type="InterPro" id="IPR014721">
    <property type="entry name" value="Ribsml_uS5_D2-typ_fold_subgr"/>
</dbReference>
<evidence type="ECO:0000256" key="14">
    <source>
        <dbReference type="ARBA" id="ARBA00029326"/>
    </source>
</evidence>
<dbReference type="GO" id="GO:0005524">
    <property type="term" value="F:ATP binding"/>
    <property type="evidence" value="ECO:0007669"/>
    <property type="project" value="UniProtKB-UniRule"/>
</dbReference>
<feature type="domain" description="GHMP kinase N-terminal" evidence="16">
    <location>
        <begin position="164"/>
        <end position="230"/>
    </location>
</feature>
<comment type="similarity">
    <text evidence="2 15">Belongs to the GHMP kinase family. Mevalonate kinase subfamily.</text>
</comment>
<evidence type="ECO:0000256" key="12">
    <source>
        <dbReference type="ARBA" id="ARBA00023166"/>
    </source>
</evidence>
<evidence type="ECO:0000256" key="13">
    <source>
        <dbReference type="ARBA" id="ARBA00023221"/>
    </source>
</evidence>
<evidence type="ECO:0000256" key="10">
    <source>
        <dbReference type="ARBA" id="ARBA00023011"/>
    </source>
</evidence>
<gene>
    <name evidence="18" type="ORF">TI39_contig58g00013</name>
</gene>
<accession>A0A0F4GY29</accession>
<dbReference type="GO" id="GO:0005777">
    <property type="term" value="C:peroxisome"/>
    <property type="evidence" value="ECO:0007669"/>
    <property type="project" value="TreeGrafter"/>
</dbReference>
<reference evidence="18 19" key="1">
    <citation type="submission" date="2015-03" db="EMBL/GenBank/DDBJ databases">
        <title>RNA-seq based gene annotation and comparative genomics of four Zymoseptoria species reveal species-specific pathogenicity related genes and transposable element activity.</title>
        <authorList>
            <person name="Grandaubert J."/>
            <person name="Bhattacharyya A."/>
            <person name="Stukenbrock E.H."/>
        </authorList>
    </citation>
    <scope>NUCLEOTIDE SEQUENCE [LARGE SCALE GENOMIC DNA]</scope>
    <source>
        <strain evidence="18 19">Zb18110</strain>
    </source>
</reference>
<dbReference type="PANTHER" id="PTHR31814:SF2">
    <property type="entry name" value="PHOSPHOMEVALONATE KINASE"/>
    <property type="match status" value="1"/>
</dbReference>
<proteinExistence type="inferred from homology"/>
<dbReference type="Gene3D" id="3.30.230.10">
    <property type="match status" value="1"/>
</dbReference>
<dbReference type="Pfam" id="PF00288">
    <property type="entry name" value="GHMP_kinases_N"/>
    <property type="match status" value="1"/>
</dbReference>
<comment type="caution">
    <text evidence="18">The sequence shown here is derived from an EMBL/GenBank/DDBJ whole genome shotgun (WGS) entry which is preliminary data.</text>
</comment>
<dbReference type="Proteomes" id="UP000033647">
    <property type="component" value="Unassembled WGS sequence"/>
</dbReference>
<dbReference type="GO" id="GO:0031388">
    <property type="term" value="P:organic acid phosphorylation"/>
    <property type="evidence" value="ECO:0007669"/>
    <property type="project" value="EnsemblFungi"/>
</dbReference>
<organism evidence="18 19">
    <name type="scientific">Zymoseptoria brevis</name>
    <dbReference type="NCBI Taxonomy" id="1047168"/>
    <lineage>
        <taxon>Eukaryota</taxon>
        <taxon>Fungi</taxon>
        <taxon>Dikarya</taxon>
        <taxon>Ascomycota</taxon>
        <taxon>Pezizomycotina</taxon>
        <taxon>Dothideomycetes</taxon>
        <taxon>Dothideomycetidae</taxon>
        <taxon>Mycosphaerellales</taxon>
        <taxon>Mycosphaerellaceae</taxon>
        <taxon>Zymoseptoria</taxon>
    </lineage>
</organism>
<dbReference type="UniPathway" id="UPA00057">
    <property type="reaction ID" value="UER00099"/>
</dbReference>
<evidence type="ECO:0000256" key="3">
    <source>
        <dbReference type="ARBA" id="ARBA00012958"/>
    </source>
</evidence>
<evidence type="ECO:0000313" key="18">
    <source>
        <dbReference type="EMBL" id="KJY02360.1"/>
    </source>
</evidence>
<evidence type="ECO:0000256" key="7">
    <source>
        <dbReference type="ARBA" id="ARBA00022777"/>
    </source>
</evidence>
<evidence type="ECO:0000256" key="1">
    <source>
        <dbReference type="ARBA" id="ARBA00005017"/>
    </source>
</evidence>
<evidence type="ECO:0000256" key="8">
    <source>
        <dbReference type="ARBA" id="ARBA00022840"/>
    </source>
</evidence>
<evidence type="ECO:0000256" key="6">
    <source>
        <dbReference type="ARBA" id="ARBA00022741"/>
    </source>
</evidence>
<dbReference type="AlphaFoldDB" id="A0A0F4GY29"/>
<dbReference type="FunFam" id="3.30.70.890:FF:000018">
    <property type="entry name" value="Phosphomevalonate kinase"/>
    <property type="match status" value="1"/>
</dbReference>
<keyword evidence="12" id="KW-1207">Sterol metabolism</keyword>
<dbReference type="InterPro" id="IPR016005">
    <property type="entry name" value="Erg8"/>
</dbReference>
<dbReference type="InterPro" id="IPR035102">
    <property type="entry name" value="Phosphomevalonate_kinase"/>
</dbReference>
<keyword evidence="4 15" id="KW-0444">Lipid biosynthesis</keyword>
<keyword evidence="6" id="KW-0547">Nucleotide-binding</keyword>
<dbReference type="EC" id="2.7.4.2" evidence="3 15"/>
<comment type="pathway">
    <text evidence="1 15">Isoprenoid biosynthesis; isopentenyl diphosphate biosynthesis via mevalonate pathway; isopentenyl diphosphate from (R)-mevalonate: step 2/3.</text>
</comment>
<dbReference type="Gene3D" id="3.30.70.890">
    <property type="entry name" value="GHMP kinase, C-terminal domain"/>
    <property type="match status" value="1"/>
</dbReference>
<dbReference type="GO" id="GO:0010142">
    <property type="term" value="P:farnesyl diphosphate biosynthetic process, mevalonate pathway"/>
    <property type="evidence" value="ECO:0007669"/>
    <property type="project" value="EnsemblFungi"/>
</dbReference>
<keyword evidence="11 15" id="KW-0443">Lipid metabolism</keyword>
<comment type="catalytic activity">
    <reaction evidence="14">
        <text>(R)-5-phosphomevalonate + ATP = (R)-5-diphosphomevalonate + ADP</text>
        <dbReference type="Rhea" id="RHEA:16341"/>
        <dbReference type="ChEBI" id="CHEBI:30616"/>
        <dbReference type="ChEBI" id="CHEBI:57557"/>
        <dbReference type="ChEBI" id="CHEBI:58146"/>
        <dbReference type="ChEBI" id="CHEBI:456216"/>
        <dbReference type="EC" id="2.7.4.2"/>
    </reaction>
    <physiologicalReaction direction="left-to-right" evidence="14">
        <dbReference type="Rhea" id="RHEA:16342"/>
    </physiologicalReaction>
</comment>
<dbReference type="OrthoDB" id="10262935at2759"/>
<evidence type="ECO:0000259" key="16">
    <source>
        <dbReference type="Pfam" id="PF00288"/>
    </source>
</evidence>
<sequence>MVRDGAVAVSAPGKVLLAGGYLVLDRAHTGLVFGLDARIHVLIQDIPTSNGIVINQITAHSPQFLEAVWDYGYRLTERNGGIEVTQLRIDADLNLNRNPFVETTLSYVLSYITSIVGPSISPATITILADNDYYSTPAAISNANAKSNTDSRFYDFAIPLSKAPKTGLGSSAALVTAVTAALLRFYLPKTEFNLTTDISRRRLHNLAQAAHCAAQGKVGSGFDVASAVYGTCIYRRFSPDILVSRSEPGVPRFATELRDIVDENHHGGKWDTEIIKDAVQIPKGLRLVMCDVSCGSKTPGMVKQVLAWRKETPEEASAIWRDLDEANENLAKELKAVAESKTPNGYSGLTECLTEIRELIRIMSDKSGVPIEPPAQTELLDACEKVPGVVGGVVPGAGGYDAISLLIEDREDVIAGLEKLFAGWDFKGDGSAAAGGGKVRMLGVRQDMEGVRLEEPQKYVDWLKGF</sequence>
<dbReference type="InterPro" id="IPR013750">
    <property type="entry name" value="GHMP_kinase_C_dom"/>
</dbReference>
<feature type="domain" description="GHMP kinase C-terminal" evidence="17">
    <location>
        <begin position="352"/>
        <end position="420"/>
    </location>
</feature>
<keyword evidence="13 15" id="KW-0753">Steroid metabolism</keyword>
<evidence type="ECO:0000313" key="19">
    <source>
        <dbReference type="Proteomes" id="UP000033647"/>
    </source>
</evidence>
<evidence type="ECO:0000256" key="5">
    <source>
        <dbReference type="ARBA" id="ARBA00022679"/>
    </source>
</evidence>
<dbReference type="InterPro" id="IPR036554">
    <property type="entry name" value="GHMP_kinase_C_sf"/>
</dbReference>
<evidence type="ECO:0000256" key="15">
    <source>
        <dbReference type="PIRNR" id="PIRNR017288"/>
    </source>
</evidence>
<dbReference type="InterPro" id="IPR020568">
    <property type="entry name" value="Ribosomal_Su5_D2-typ_SF"/>
</dbReference>
<keyword evidence="7 15" id="KW-0418">Kinase</keyword>
<dbReference type="SUPFAM" id="SSF54211">
    <property type="entry name" value="Ribosomal protein S5 domain 2-like"/>
    <property type="match status" value="1"/>
</dbReference>
<dbReference type="InterPro" id="IPR006204">
    <property type="entry name" value="GHMP_kinase_N_dom"/>
</dbReference>
<dbReference type="PIRSF" id="PIRSF017288">
    <property type="entry name" value="PMK_GHMP_euk"/>
    <property type="match status" value="1"/>
</dbReference>
<evidence type="ECO:0000259" key="17">
    <source>
        <dbReference type="Pfam" id="PF08544"/>
    </source>
</evidence>
<dbReference type="EMBL" id="LAFY01000055">
    <property type="protein sequence ID" value="KJY02360.1"/>
    <property type="molecule type" value="Genomic_DNA"/>
</dbReference>
<dbReference type="GO" id="GO:0004631">
    <property type="term" value="F:phosphomevalonate kinase activity"/>
    <property type="evidence" value="ECO:0007669"/>
    <property type="project" value="UniProtKB-UniRule"/>
</dbReference>
<evidence type="ECO:0000256" key="4">
    <source>
        <dbReference type="ARBA" id="ARBA00022516"/>
    </source>
</evidence>
<keyword evidence="19" id="KW-1185">Reference proteome</keyword>
<keyword evidence="9 15" id="KW-0752">Steroid biosynthesis</keyword>
<name>A0A0F4GY29_9PEZI</name>
<dbReference type="GO" id="GO:0019287">
    <property type="term" value="P:isopentenyl diphosphate biosynthetic process, mevalonate pathway"/>
    <property type="evidence" value="ECO:0007669"/>
    <property type="project" value="UniProtKB-UniRule"/>
</dbReference>
<keyword evidence="5 15" id="KW-0808">Transferase</keyword>
<keyword evidence="8" id="KW-0067">ATP-binding</keyword>
<evidence type="ECO:0000256" key="2">
    <source>
        <dbReference type="ARBA" id="ARBA00006495"/>
    </source>
</evidence>
<protein>
    <recommendedName>
        <fullName evidence="3 15">Phosphomevalonate kinase</fullName>
        <ecNumber evidence="3 15">2.7.4.2</ecNumber>
    </recommendedName>
</protein>
<evidence type="ECO:0000256" key="9">
    <source>
        <dbReference type="ARBA" id="ARBA00022955"/>
    </source>
</evidence>
<dbReference type="GO" id="GO:0006696">
    <property type="term" value="P:ergosterol biosynthetic process"/>
    <property type="evidence" value="ECO:0007669"/>
    <property type="project" value="EnsemblFungi"/>
</dbReference>
<evidence type="ECO:0000256" key="11">
    <source>
        <dbReference type="ARBA" id="ARBA00023098"/>
    </source>
</evidence>
<dbReference type="Pfam" id="PF08544">
    <property type="entry name" value="GHMP_kinases_C"/>
    <property type="match status" value="1"/>
</dbReference>
<dbReference type="STRING" id="1047168.A0A0F4GY29"/>